<keyword evidence="2" id="KW-1185">Reference proteome</keyword>
<gene>
    <name evidence="1" type="ORF">CTKZ_17800</name>
</gene>
<sequence length="77" mass="7537">MLVLVDVGGTGGRSDAVARDALDGLPVSVVAVPHDTMLGRGDVVAGTAVKAAWSGLASHLLARACDPSSALADGQVA</sequence>
<dbReference type="Proteomes" id="UP000288246">
    <property type="component" value="Unassembled WGS sequence"/>
</dbReference>
<comment type="caution">
    <text evidence="1">The sequence shown here is derived from an EMBL/GenBank/DDBJ whole genome shotgun (WGS) entry which is preliminary data.</text>
</comment>
<accession>A0A401UZV2</accession>
<evidence type="ECO:0000313" key="1">
    <source>
        <dbReference type="EMBL" id="GCD20218.1"/>
    </source>
</evidence>
<evidence type="ECO:0000313" key="2">
    <source>
        <dbReference type="Proteomes" id="UP000288246"/>
    </source>
</evidence>
<name>A0A401UZV2_9CELL</name>
<dbReference type="AlphaFoldDB" id="A0A401UZV2"/>
<dbReference type="EMBL" id="BHYL01000126">
    <property type="protein sequence ID" value="GCD20218.1"/>
    <property type="molecule type" value="Genomic_DNA"/>
</dbReference>
<organism evidence="1 2">
    <name type="scientific">Cellulomonas algicola</name>
    <dbReference type="NCBI Taxonomy" id="2071633"/>
    <lineage>
        <taxon>Bacteria</taxon>
        <taxon>Bacillati</taxon>
        <taxon>Actinomycetota</taxon>
        <taxon>Actinomycetes</taxon>
        <taxon>Micrococcales</taxon>
        <taxon>Cellulomonadaceae</taxon>
        <taxon>Cellulomonas</taxon>
    </lineage>
</organism>
<reference evidence="1 2" key="1">
    <citation type="submission" date="2018-11" db="EMBL/GenBank/DDBJ databases">
        <title>Draft genome sequence of Cellulomonas takizawaensis strain TKZ-21.</title>
        <authorList>
            <person name="Yamamura H."/>
            <person name="Hayashi T."/>
            <person name="Hamada M."/>
            <person name="Serisawa Y."/>
            <person name="Matsuyama K."/>
            <person name="Nakagawa Y."/>
            <person name="Otoguro M."/>
            <person name="Yanagida F."/>
            <person name="Hayakawa M."/>
        </authorList>
    </citation>
    <scope>NUCLEOTIDE SEQUENCE [LARGE SCALE GENOMIC DNA]</scope>
    <source>
        <strain evidence="1 2">TKZ-21</strain>
    </source>
</reference>
<proteinExistence type="predicted"/>
<protein>
    <submittedName>
        <fullName evidence="1">Uncharacterized protein</fullName>
    </submittedName>
</protein>